<dbReference type="NCBIfam" id="TIGR00081">
    <property type="entry name" value="purC"/>
    <property type="match status" value="1"/>
</dbReference>
<comment type="similarity">
    <text evidence="2 8">Belongs to the SAICAR synthetase family.</text>
</comment>
<dbReference type="SUPFAM" id="SSF56104">
    <property type="entry name" value="SAICAR synthase-like"/>
    <property type="match status" value="1"/>
</dbReference>
<dbReference type="Gene3D" id="3.30.200.20">
    <property type="entry name" value="Phosphorylase Kinase, domain 1"/>
    <property type="match status" value="1"/>
</dbReference>
<dbReference type="InterPro" id="IPR001636">
    <property type="entry name" value="SAICAR_synth"/>
</dbReference>
<comment type="catalytic activity">
    <reaction evidence="7 8">
        <text>5-amino-1-(5-phospho-D-ribosyl)imidazole-4-carboxylate + L-aspartate + ATP = (2S)-2-[5-amino-1-(5-phospho-beta-D-ribosyl)imidazole-4-carboxamido]succinate + ADP + phosphate + 2 H(+)</text>
        <dbReference type="Rhea" id="RHEA:22628"/>
        <dbReference type="ChEBI" id="CHEBI:15378"/>
        <dbReference type="ChEBI" id="CHEBI:29991"/>
        <dbReference type="ChEBI" id="CHEBI:30616"/>
        <dbReference type="ChEBI" id="CHEBI:43474"/>
        <dbReference type="ChEBI" id="CHEBI:58443"/>
        <dbReference type="ChEBI" id="CHEBI:77657"/>
        <dbReference type="ChEBI" id="CHEBI:456216"/>
        <dbReference type="EC" id="6.3.2.6"/>
    </reaction>
</comment>
<reference evidence="10 11" key="1">
    <citation type="submission" date="2017-07" db="EMBL/GenBank/DDBJ databases">
        <title>Recovery of genomes from metagenomes via a dereplication, aggregation, and scoring strategy.</title>
        <authorList>
            <person name="Sieber C.M."/>
            <person name="Probst A.J."/>
            <person name="Sharrar A."/>
            <person name="Thomas B.C."/>
            <person name="Hess M."/>
            <person name="Tringe S.G."/>
            <person name="Banfield J.F."/>
        </authorList>
    </citation>
    <scope>NUCLEOTIDE SEQUENCE [LARGE SCALE GENOMIC DNA]</scope>
    <source>
        <strain evidence="10">JGI_Cruoil_03_44_89</strain>
    </source>
</reference>
<comment type="pathway">
    <text evidence="1 8">Purine metabolism; IMP biosynthesis via de novo pathway; 5-amino-1-(5-phospho-D-ribosyl)imidazole-4-carboxamide from 5-amino-1-(5-phospho-D-ribosyl)imidazole-4-carboxylate: step 1/2.</text>
</comment>
<dbReference type="PANTHER" id="PTHR43700">
    <property type="entry name" value="PHOSPHORIBOSYLAMINOIMIDAZOLE-SUCCINOCARBOXAMIDE SYNTHASE"/>
    <property type="match status" value="1"/>
</dbReference>
<dbReference type="EMBL" id="NOZQ01000209">
    <property type="protein sequence ID" value="OYD13972.1"/>
    <property type="molecule type" value="Genomic_DNA"/>
</dbReference>
<evidence type="ECO:0000259" key="9">
    <source>
        <dbReference type="Pfam" id="PF01259"/>
    </source>
</evidence>
<evidence type="ECO:0000256" key="6">
    <source>
        <dbReference type="ARBA" id="ARBA00022840"/>
    </source>
</evidence>
<dbReference type="UniPathway" id="UPA00074">
    <property type="reaction ID" value="UER00131"/>
</dbReference>
<dbReference type="GO" id="GO:0006189">
    <property type="term" value="P:'de novo' IMP biosynthetic process"/>
    <property type="evidence" value="ECO:0007669"/>
    <property type="project" value="UniProtKB-UniRule"/>
</dbReference>
<dbReference type="InterPro" id="IPR028923">
    <property type="entry name" value="SAICAR_synt/ADE2_N"/>
</dbReference>
<protein>
    <recommendedName>
        <fullName evidence="8">Phosphoribosylaminoimidazole-succinocarboxamide synthase</fullName>
        <ecNumber evidence="8">6.3.2.6</ecNumber>
    </recommendedName>
    <alternativeName>
        <fullName evidence="8">SAICAR synthetase</fullName>
    </alternativeName>
</protein>
<keyword evidence="3 8" id="KW-0436">Ligase</keyword>
<accession>A0A235BP62</accession>
<evidence type="ECO:0000256" key="3">
    <source>
        <dbReference type="ARBA" id="ARBA00022598"/>
    </source>
</evidence>
<dbReference type="HAMAP" id="MF_00137">
    <property type="entry name" value="SAICAR_synth"/>
    <property type="match status" value="1"/>
</dbReference>
<evidence type="ECO:0000256" key="5">
    <source>
        <dbReference type="ARBA" id="ARBA00022755"/>
    </source>
</evidence>
<dbReference type="Gene3D" id="3.30.470.20">
    <property type="entry name" value="ATP-grasp fold, B domain"/>
    <property type="match status" value="1"/>
</dbReference>
<keyword evidence="5 8" id="KW-0658">Purine biosynthesis</keyword>
<evidence type="ECO:0000256" key="7">
    <source>
        <dbReference type="ARBA" id="ARBA00048475"/>
    </source>
</evidence>
<dbReference type="Proteomes" id="UP000215215">
    <property type="component" value="Unassembled WGS sequence"/>
</dbReference>
<evidence type="ECO:0000256" key="4">
    <source>
        <dbReference type="ARBA" id="ARBA00022741"/>
    </source>
</evidence>
<keyword evidence="4 8" id="KW-0547">Nucleotide-binding</keyword>
<keyword evidence="6 8" id="KW-0067">ATP-binding</keyword>
<dbReference type="EC" id="6.3.2.6" evidence="8"/>
<dbReference type="AlphaFoldDB" id="A0A235BP62"/>
<comment type="caution">
    <text evidence="10">The sequence shown here is derived from an EMBL/GenBank/DDBJ whole genome shotgun (WGS) entry which is preliminary data.</text>
</comment>
<dbReference type="GO" id="GO:0005524">
    <property type="term" value="F:ATP binding"/>
    <property type="evidence" value="ECO:0007669"/>
    <property type="project" value="UniProtKB-KW"/>
</dbReference>
<evidence type="ECO:0000313" key="11">
    <source>
        <dbReference type="Proteomes" id="UP000215215"/>
    </source>
</evidence>
<name>A0A235BP62_UNCW3</name>
<sequence length="341" mass="39340">MGSVKDLTVIKEPDQHTTGIGRFMFSDRYSVFDWGKMPDNIADRGKALCVMGAYFFERLAKMGIRTHYLGVVEDGEPRHLSQLRSPSNCMEFKLLRVINPQKKENLYDYSTYRGEEGNFLIPLEIIYRNSLPESSSLLKRLRNGEVKPEDIGLKSIPPPGEELKIPLLDVSTKLEATDRYITWDEAKEMTGFVEGEIKEIKRITLLVNEVVTKEAERIELFNEDGKVEFGFDEFRNIVVVDVVGTPDECRFTFGGIPMCKEIARAFYRKTHWYKEIVVAKKKNRLNWKETVDVSPPLLPHRLTELISMVYRGIANEITQRVWFKNTPALKDLVYDIGNFIS</sequence>
<evidence type="ECO:0000256" key="8">
    <source>
        <dbReference type="HAMAP-Rule" id="MF_00137"/>
    </source>
</evidence>
<dbReference type="GO" id="GO:0004639">
    <property type="term" value="F:phosphoribosylaminoimidazolesuccinocarboxamide synthase activity"/>
    <property type="evidence" value="ECO:0007669"/>
    <property type="project" value="UniProtKB-UniRule"/>
</dbReference>
<dbReference type="Pfam" id="PF01259">
    <property type="entry name" value="SAICAR_synt"/>
    <property type="match status" value="1"/>
</dbReference>
<gene>
    <name evidence="8 10" type="primary">purC</name>
    <name evidence="10" type="ORF">CH333_09175</name>
</gene>
<organism evidence="10 11">
    <name type="scientific">candidate division WOR-3 bacterium JGI_Cruoil_03_44_89</name>
    <dbReference type="NCBI Taxonomy" id="1973748"/>
    <lineage>
        <taxon>Bacteria</taxon>
        <taxon>Bacteria division WOR-3</taxon>
    </lineage>
</organism>
<dbReference type="GO" id="GO:0005737">
    <property type="term" value="C:cytoplasm"/>
    <property type="evidence" value="ECO:0007669"/>
    <property type="project" value="TreeGrafter"/>
</dbReference>
<proteinExistence type="inferred from homology"/>
<evidence type="ECO:0000256" key="1">
    <source>
        <dbReference type="ARBA" id="ARBA00004672"/>
    </source>
</evidence>
<evidence type="ECO:0000313" key="10">
    <source>
        <dbReference type="EMBL" id="OYD13972.1"/>
    </source>
</evidence>
<dbReference type="PANTHER" id="PTHR43700:SF1">
    <property type="entry name" value="PHOSPHORIBOSYLAMINOIMIDAZOLE-SUCCINOCARBOXAMIDE SYNTHASE"/>
    <property type="match status" value="1"/>
</dbReference>
<feature type="domain" description="SAICAR synthetase/ADE2 N-terminal" evidence="9">
    <location>
        <begin position="23"/>
        <end position="251"/>
    </location>
</feature>
<evidence type="ECO:0000256" key="2">
    <source>
        <dbReference type="ARBA" id="ARBA00010190"/>
    </source>
</evidence>